<proteinExistence type="predicted"/>
<keyword evidence="2" id="KW-1185">Reference proteome</keyword>
<evidence type="ECO:0000313" key="1">
    <source>
        <dbReference type="EMBL" id="ADD02650.1"/>
    </source>
</evidence>
<gene>
    <name evidence="1" type="ordered locus">Thit_1391</name>
</gene>
<sequence length="52" mass="6274">MMPRLPEEFIPYLAEAGLKLREDAPEEIKKKFEEWLKELKKREEETIKVKGE</sequence>
<dbReference type="KEGG" id="tit:Thit_1391"/>
<reference evidence="1" key="1">
    <citation type="submission" date="2010-02" db="EMBL/GenBank/DDBJ databases">
        <title>Complete sequence of Thermoanaerobacter italicus Ab9.</title>
        <authorList>
            <consortium name="US DOE Joint Genome Institute"/>
            <person name="Lucas S."/>
            <person name="Copeland A."/>
            <person name="Lapidus A."/>
            <person name="Cheng J.-F."/>
            <person name="Bruce D."/>
            <person name="Goodwin L."/>
            <person name="Pitluck S."/>
            <person name="Chertkov O."/>
            <person name="Detter J.C."/>
            <person name="Han C."/>
            <person name="Tapia R."/>
            <person name="Land M."/>
            <person name="Hauser L."/>
            <person name="Kyrpides N."/>
            <person name="Mikhailova N."/>
            <person name="Hemme C.L."/>
            <person name="Woyke T."/>
        </authorList>
    </citation>
    <scope>NUCLEOTIDE SEQUENCE [LARGE SCALE GENOMIC DNA]</scope>
    <source>
        <strain evidence="1">Ab9</strain>
    </source>
</reference>
<dbReference type="EMBL" id="CP001936">
    <property type="protein sequence ID" value="ADD02650.1"/>
    <property type="molecule type" value="Genomic_DNA"/>
</dbReference>
<dbReference type="AlphaFoldDB" id="D3T348"/>
<name>D3T348_THEIA</name>
<organism evidence="1 2">
    <name type="scientific">Thermoanaerobacter italicus (strain DSM 9252 / Ab9)</name>
    <dbReference type="NCBI Taxonomy" id="580331"/>
    <lineage>
        <taxon>Bacteria</taxon>
        <taxon>Bacillati</taxon>
        <taxon>Bacillota</taxon>
        <taxon>Clostridia</taxon>
        <taxon>Thermoanaerobacterales</taxon>
        <taxon>Thermoanaerobacteraceae</taxon>
        <taxon>Thermoanaerobacter</taxon>
    </lineage>
</organism>
<dbReference type="RefSeq" id="WP_004405532.1">
    <property type="nucleotide sequence ID" value="NC_013921.1"/>
</dbReference>
<protein>
    <submittedName>
        <fullName evidence="1">Uncharacterized protein</fullName>
    </submittedName>
</protein>
<evidence type="ECO:0000313" key="2">
    <source>
        <dbReference type="Proteomes" id="UP000001552"/>
    </source>
</evidence>
<accession>D3T348</accession>
<dbReference type="Proteomes" id="UP000001552">
    <property type="component" value="Chromosome"/>
</dbReference>
<dbReference type="HOGENOM" id="CLU_2913718_0_0_9"/>